<feature type="compositionally biased region" description="Basic and acidic residues" evidence="1">
    <location>
        <begin position="84"/>
        <end position="98"/>
    </location>
</feature>
<dbReference type="EMBL" id="NCVQ01000005">
    <property type="protein sequence ID" value="PWZ28950.1"/>
    <property type="molecule type" value="Genomic_DNA"/>
</dbReference>
<gene>
    <name evidence="2" type="primary">Os01g0810000_3</name>
    <name evidence="2" type="ORF">Zm00014a_015621</name>
</gene>
<proteinExistence type="predicted"/>
<evidence type="ECO:0000313" key="3">
    <source>
        <dbReference type="Proteomes" id="UP000251960"/>
    </source>
</evidence>
<evidence type="ECO:0000256" key="1">
    <source>
        <dbReference type="SAM" id="MobiDB-lite"/>
    </source>
</evidence>
<protein>
    <submittedName>
        <fullName evidence="2">Putative U3 small nucleolar RNA-associated protein 11</fullName>
    </submittedName>
</protein>
<comment type="caution">
    <text evidence="2">The sequence shown here is derived from an EMBL/GenBank/DDBJ whole genome shotgun (WGS) entry which is preliminary data.</text>
</comment>
<sequence>MASVMWLFYFREEAKEIQSRIGKSSNVPDLDDIPSRIKKKIASSYRELEERKQQLQKLEKLSGAVSGLGTLGISPFLKSGTIGSDEKPNGGRGTIMHD</sequence>
<accession>A0A3L6F7G0</accession>
<organism evidence="2 3">
    <name type="scientific">Zea mays</name>
    <name type="common">Maize</name>
    <dbReference type="NCBI Taxonomy" id="4577"/>
    <lineage>
        <taxon>Eukaryota</taxon>
        <taxon>Viridiplantae</taxon>
        <taxon>Streptophyta</taxon>
        <taxon>Embryophyta</taxon>
        <taxon>Tracheophyta</taxon>
        <taxon>Spermatophyta</taxon>
        <taxon>Magnoliopsida</taxon>
        <taxon>Liliopsida</taxon>
        <taxon>Poales</taxon>
        <taxon>Poaceae</taxon>
        <taxon>PACMAD clade</taxon>
        <taxon>Panicoideae</taxon>
        <taxon>Andropogonodae</taxon>
        <taxon>Andropogoneae</taxon>
        <taxon>Tripsacinae</taxon>
        <taxon>Zea</taxon>
    </lineage>
</organism>
<reference evidence="2 3" key="1">
    <citation type="journal article" date="2018" name="Nat. Genet.">
        <title>Extensive intraspecific gene order and gene structural variations between Mo17 and other maize genomes.</title>
        <authorList>
            <person name="Sun S."/>
            <person name="Zhou Y."/>
            <person name="Chen J."/>
            <person name="Shi J."/>
            <person name="Zhao H."/>
            <person name="Zhao H."/>
            <person name="Song W."/>
            <person name="Zhang M."/>
            <person name="Cui Y."/>
            <person name="Dong X."/>
            <person name="Liu H."/>
            <person name="Ma X."/>
            <person name="Jiao Y."/>
            <person name="Wang B."/>
            <person name="Wei X."/>
            <person name="Stein J.C."/>
            <person name="Glaubitz J.C."/>
            <person name="Lu F."/>
            <person name="Yu G."/>
            <person name="Liang C."/>
            <person name="Fengler K."/>
            <person name="Li B."/>
            <person name="Rafalski A."/>
            <person name="Schnable P.S."/>
            <person name="Ware D.H."/>
            <person name="Buckler E.S."/>
            <person name="Lai J."/>
        </authorList>
    </citation>
    <scope>NUCLEOTIDE SEQUENCE [LARGE SCALE GENOMIC DNA]</scope>
    <source>
        <strain evidence="3">cv. Missouri 17</strain>
        <tissue evidence="2">Seedling</tissue>
    </source>
</reference>
<dbReference type="ExpressionAtlas" id="A0A3L6F7G0">
    <property type="expression patterns" value="baseline and differential"/>
</dbReference>
<evidence type="ECO:0000313" key="2">
    <source>
        <dbReference type="EMBL" id="PWZ28950.1"/>
    </source>
</evidence>
<dbReference type="AlphaFoldDB" id="A0A3L6F7G0"/>
<feature type="region of interest" description="Disordered" evidence="1">
    <location>
        <begin position="79"/>
        <end position="98"/>
    </location>
</feature>
<name>A0A3L6F7G0_MAIZE</name>
<dbReference type="Proteomes" id="UP000251960">
    <property type="component" value="Chromosome 4"/>
</dbReference>